<reference evidence="4" key="1">
    <citation type="journal article" date="2017" name="Nat. Commun.">
        <title>The asparagus genome sheds light on the origin and evolution of a young Y chromosome.</title>
        <authorList>
            <person name="Harkess A."/>
            <person name="Zhou J."/>
            <person name="Xu C."/>
            <person name="Bowers J.E."/>
            <person name="Van der Hulst R."/>
            <person name="Ayyampalayam S."/>
            <person name="Mercati F."/>
            <person name="Riccardi P."/>
            <person name="McKain M.R."/>
            <person name="Kakrana A."/>
            <person name="Tang H."/>
            <person name="Ray J."/>
            <person name="Groenendijk J."/>
            <person name="Arikit S."/>
            <person name="Mathioni S.M."/>
            <person name="Nakano M."/>
            <person name="Shan H."/>
            <person name="Telgmann-Rauber A."/>
            <person name="Kanno A."/>
            <person name="Yue Z."/>
            <person name="Chen H."/>
            <person name="Li W."/>
            <person name="Chen Y."/>
            <person name="Xu X."/>
            <person name="Zhang Y."/>
            <person name="Luo S."/>
            <person name="Chen H."/>
            <person name="Gao J."/>
            <person name="Mao Z."/>
            <person name="Pires J.C."/>
            <person name="Luo M."/>
            <person name="Kudrna D."/>
            <person name="Wing R.A."/>
            <person name="Meyers B.C."/>
            <person name="Yi K."/>
            <person name="Kong H."/>
            <person name="Lavrijsen P."/>
            <person name="Sunseri F."/>
            <person name="Falavigna A."/>
            <person name="Ye Y."/>
            <person name="Leebens-Mack J.H."/>
            <person name="Chen G."/>
        </authorList>
    </citation>
    <scope>NUCLEOTIDE SEQUENCE [LARGE SCALE GENOMIC DNA]</scope>
    <source>
        <strain evidence="4">cv. DH0086</strain>
    </source>
</reference>
<gene>
    <name evidence="3" type="ORF">A4U43_C10F1830</name>
</gene>
<feature type="region of interest" description="Disordered" evidence="1">
    <location>
        <begin position="249"/>
        <end position="268"/>
    </location>
</feature>
<evidence type="ECO:0000313" key="4">
    <source>
        <dbReference type="Proteomes" id="UP000243459"/>
    </source>
</evidence>
<keyword evidence="4" id="KW-1185">Reference proteome</keyword>
<sequence>MVFDLFTNENNKRKPSIHESMAFKQKKRVKSSRNKYLKPGALAQIRYSRMATRSSTDTGREVLLETEDQKVVFFHKGELIEDQKVDSSHKREPIEDQKVDIFQKRELTEDQKVNIFHKGELVVHNRTPAASPSRTQSINLQSAGKLGDETKQQMLPTTPKTPDAGCESQSRLESLPIDLLVKILCHLHHDQLRAVFHVSQRVRMAVLVAREWYFNYTTPDRSRQAMLRAKTPLPTERWPFISMRDGRGIRISSPHTPKAPRQGRRPSRLYSTDIKQTAAALFRDTTFLSSYISPLFPRPVLKPVASNRVLFCEEELCKAVAKNKLR</sequence>
<dbReference type="PROSITE" id="PS50181">
    <property type="entry name" value="FBOX"/>
    <property type="match status" value="1"/>
</dbReference>
<dbReference type="InterPro" id="IPR045286">
    <property type="entry name" value="FBS1-like"/>
</dbReference>
<evidence type="ECO:0000256" key="1">
    <source>
        <dbReference type="SAM" id="MobiDB-lite"/>
    </source>
</evidence>
<proteinExistence type="predicted"/>
<name>A0A5P1E002_ASPOF</name>
<dbReference type="OrthoDB" id="514005at2759"/>
<dbReference type="InterPro" id="IPR001810">
    <property type="entry name" value="F-box_dom"/>
</dbReference>
<dbReference type="EMBL" id="CM007390">
    <property type="protein sequence ID" value="ONK55872.1"/>
    <property type="molecule type" value="Genomic_DNA"/>
</dbReference>
<protein>
    <recommendedName>
        <fullName evidence="2">F-box domain-containing protein</fullName>
    </recommendedName>
</protein>
<dbReference type="InterPro" id="IPR036047">
    <property type="entry name" value="F-box-like_dom_sf"/>
</dbReference>
<evidence type="ECO:0000313" key="3">
    <source>
        <dbReference type="EMBL" id="ONK55872.1"/>
    </source>
</evidence>
<dbReference type="PANTHER" id="PTHR34049:SF2">
    <property type="entry name" value="F-BOX DOMAIN CONTAINING PROTEIN, EXPRESSED"/>
    <property type="match status" value="1"/>
</dbReference>
<organism evidence="3 4">
    <name type="scientific">Asparagus officinalis</name>
    <name type="common">Garden asparagus</name>
    <dbReference type="NCBI Taxonomy" id="4686"/>
    <lineage>
        <taxon>Eukaryota</taxon>
        <taxon>Viridiplantae</taxon>
        <taxon>Streptophyta</taxon>
        <taxon>Embryophyta</taxon>
        <taxon>Tracheophyta</taxon>
        <taxon>Spermatophyta</taxon>
        <taxon>Magnoliopsida</taxon>
        <taxon>Liliopsida</taxon>
        <taxon>Asparagales</taxon>
        <taxon>Asparagaceae</taxon>
        <taxon>Asparagoideae</taxon>
        <taxon>Asparagus</taxon>
    </lineage>
</organism>
<dbReference type="SUPFAM" id="SSF81383">
    <property type="entry name" value="F-box domain"/>
    <property type="match status" value="1"/>
</dbReference>
<dbReference type="Proteomes" id="UP000243459">
    <property type="component" value="Chromosome 10"/>
</dbReference>
<dbReference type="AlphaFoldDB" id="A0A5P1E002"/>
<feature type="region of interest" description="Disordered" evidence="1">
    <location>
        <begin position="143"/>
        <end position="169"/>
    </location>
</feature>
<evidence type="ECO:0000259" key="2">
    <source>
        <dbReference type="PROSITE" id="PS50181"/>
    </source>
</evidence>
<dbReference type="PANTHER" id="PTHR34049">
    <property type="entry name" value="F-BOX PROTEIN SKIP27"/>
    <property type="match status" value="1"/>
</dbReference>
<accession>A0A5P1E002</accession>
<feature type="domain" description="F-box" evidence="2">
    <location>
        <begin position="169"/>
        <end position="217"/>
    </location>
</feature>
<dbReference type="Gramene" id="ONK55872">
    <property type="protein sequence ID" value="ONK55872"/>
    <property type="gene ID" value="A4U43_C10F1830"/>
</dbReference>